<feature type="domain" description="Carboxymuconolactone decarboxylase-like" evidence="1">
    <location>
        <begin position="76"/>
        <end position="158"/>
    </location>
</feature>
<dbReference type="PANTHER" id="PTHR34846">
    <property type="entry name" value="4-CARBOXYMUCONOLACTONE DECARBOXYLASE FAMILY PROTEIN (AFU_ORTHOLOGUE AFUA_6G11590)"/>
    <property type="match status" value="1"/>
</dbReference>
<sequence length="212" mass="22716">MLCHCPARRSVRVRRVDETRPMTRLPRLAPGELDPDQRALYDAITGGPRAGGPQLFALTDGQGRLNGPFNAMLFAPGVGSALQELGSAIRYRTSLSARIRELAILTVAARWDSAFERYAHEPIGRAAGLTDVEIAAVRSGTAPDLNDPAEAAALELVRALVEGDDADDAVFERAVSLSGMETVVELTTLVGYYSTLALQLRVFRIGLPGDSA</sequence>
<protein>
    <submittedName>
        <fullName evidence="2">4-carboxymuconolactone decarboxylase</fullName>
    </submittedName>
</protein>
<accession>A0A3N1D3K6</accession>
<evidence type="ECO:0000313" key="2">
    <source>
        <dbReference type="EMBL" id="ROO87638.1"/>
    </source>
</evidence>
<dbReference type="EMBL" id="RJKE01000001">
    <property type="protein sequence ID" value="ROO87638.1"/>
    <property type="molecule type" value="Genomic_DNA"/>
</dbReference>
<dbReference type="AlphaFoldDB" id="A0A3N1D3K6"/>
<dbReference type="SUPFAM" id="SSF69118">
    <property type="entry name" value="AhpD-like"/>
    <property type="match status" value="1"/>
</dbReference>
<dbReference type="Gene3D" id="1.20.1290.10">
    <property type="entry name" value="AhpD-like"/>
    <property type="match status" value="1"/>
</dbReference>
<dbReference type="InterPro" id="IPR003779">
    <property type="entry name" value="CMD-like"/>
</dbReference>
<dbReference type="InterPro" id="IPR029032">
    <property type="entry name" value="AhpD-like"/>
</dbReference>
<dbReference type="PANTHER" id="PTHR34846:SF11">
    <property type="entry name" value="4-CARBOXYMUCONOLACTONE DECARBOXYLASE FAMILY PROTEIN (AFU_ORTHOLOGUE AFUA_6G11590)"/>
    <property type="match status" value="1"/>
</dbReference>
<keyword evidence="3" id="KW-1185">Reference proteome</keyword>
<gene>
    <name evidence="2" type="ORF">EDD29_5259</name>
</gene>
<name>A0A3N1D3K6_9ACTN</name>
<reference evidence="2 3" key="1">
    <citation type="submission" date="2018-11" db="EMBL/GenBank/DDBJ databases">
        <title>Sequencing the genomes of 1000 actinobacteria strains.</title>
        <authorList>
            <person name="Klenk H.-P."/>
        </authorList>
    </citation>
    <scope>NUCLEOTIDE SEQUENCE [LARGE SCALE GENOMIC DNA]</scope>
    <source>
        <strain evidence="2 3">DSM 44254</strain>
    </source>
</reference>
<evidence type="ECO:0000259" key="1">
    <source>
        <dbReference type="Pfam" id="PF02627"/>
    </source>
</evidence>
<organism evidence="2 3">
    <name type="scientific">Actinocorallia herbida</name>
    <dbReference type="NCBI Taxonomy" id="58109"/>
    <lineage>
        <taxon>Bacteria</taxon>
        <taxon>Bacillati</taxon>
        <taxon>Actinomycetota</taxon>
        <taxon>Actinomycetes</taxon>
        <taxon>Streptosporangiales</taxon>
        <taxon>Thermomonosporaceae</taxon>
        <taxon>Actinocorallia</taxon>
    </lineage>
</organism>
<evidence type="ECO:0000313" key="3">
    <source>
        <dbReference type="Proteomes" id="UP000272400"/>
    </source>
</evidence>
<proteinExistence type="predicted"/>
<dbReference type="GO" id="GO:0051920">
    <property type="term" value="F:peroxiredoxin activity"/>
    <property type="evidence" value="ECO:0007669"/>
    <property type="project" value="InterPro"/>
</dbReference>
<dbReference type="Pfam" id="PF02627">
    <property type="entry name" value="CMD"/>
    <property type="match status" value="1"/>
</dbReference>
<dbReference type="Proteomes" id="UP000272400">
    <property type="component" value="Unassembled WGS sequence"/>
</dbReference>
<comment type="caution">
    <text evidence="2">The sequence shown here is derived from an EMBL/GenBank/DDBJ whole genome shotgun (WGS) entry which is preliminary data.</text>
</comment>